<proteinExistence type="predicted"/>
<comment type="caution">
    <text evidence="2">The sequence shown here is derived from an EMBL/GenBank/DDBJ whole genome shotgun (WGS) entry which is preliminary data.</text>
</comment>
<sequence length="240" mass="25374">MGFANNGSARFFYPTVVAILSVFYGQQAHAVSVFSNYATLTYSLSSSADGLDIDGSFEMLGSPDSFLIADNGTVTPSHGAGLFPLTLDTPLSFSVSGQDNAGEFKSQHYGVFSLTFFNSSTAVINVDLTLNYMLHAAVAGEAADSDVYLDYYNSDYTFSGFDNLNATLSVPFSEQFTVNGSSGVFSFSLNPGASETLSADVKITSTMLASPVPLPAAVWSFLAGLLGVLGFKKRKQPNIA</sequence>
<evidence type="ECO:0000313" key="2">
    <source>
        <dbReference type="EMBL" id="MBD9363177.1"/>
    </source>
</evidence>
<gene>
    <name evidence="2" type="ORF">EBB_22380</name>
</gene>
<keyword evidence="1" id="KW-0472">Membrane</keyword>
<reference evidence="2 3" key="1">
    <citation type="submission" date="2020-09" db="EMBL/GenBank/DDBJ databases">
        <title>Methylomonas albis sp. nov. and Methylomonas fluvii sp. nov.: Two cold-adapted methanotrophs from the River Elbe and an amended description of Methylovulum psychrotolerans strain Eb1.</title>
        <authorList>
            <person name="Bussmann I.K."/>
            <person name="Klings K.-W."/>
            <person name="Warnstedt J."/>
            <person name="Hoppert M."/>
            <person name="Saborowski A."/>
            <person name="Horn F."/>
            <person name="Liebner S."/>
        </authorList>
    </citation>
    <scope>NUCLEOTIDE SEQUENCE [LARGE SCALE GENOMIC DNA]</scope>
    <source>
        <strain evidence="2 3">EbB</strain>
    </source>
</reference>
<feature type="transmembrane region" description="Helical" evidence="1">
    <location>
        <begin position="212"/>
        <end position="231"/>
    </location>
</feature>
<keyword evidence="1" id="KW-0812">Transmembrane</keyword>
<evidence type="ECO:0000313" key="3">
    <source>
        <dbReference type="Proteomes" id="UP000641152"/>
    </source>
</evidence>
<dbReference type="RefSeq" id="WP_192395882.1">
    <property type="nucleotide sequence ID" value="NZ_CAJHIU010000003.1"/>
</dbReference>
<keyword evidence="1" id="KW-1133">Transmembrane helix</keyword>
<dbReference type="Proteomes" id="UP000641152">
    <property type="component" value="Unassembled WGS sequence"/>
</dbReference>
<name>A0ABR9DJA9_9GAMM</name>
<accession>A0ABR9DJA9</accession>
<protein>
    <submittedName>
        <fullName evidence="2">VPLPA-CTERM sorting domain-containing protein</fullName>
    </submittedName>
</protein>
<evidence type="ECO:0000256" key="1">
    <source>
        <dbReference type="SAM" id="Phobius"/>
    </source>
</evidence>
<organism evidence="2 3">
    <name type="scientific">Methylomonas fluvii</name>
    <dbReference type="NCBI Taxonomy" id="1854564"/>
    <lineage>
        <taxon>Bacteria</taxon>
        <taxon>Pseudomonadati</taxon>
        <taxon>Pseudomonadota</taxon>
        <taxon>Gammaproteobacteria</taxon>
        <taxon>Methylococcales</taxon>
        <taxon>Methylococcaceae</taxon>
        <taxon>Methylomonas</taxon>
    </lineage>
</organism>
<dbReference type="EMBL" id="JACXST010000003">
    <property type="protein sequence ID" value="MBD9363177.1"/>
    <property type="molecule type" value="Genomic_DNA"/>
</dbReference>
<keyword evidence="3" id="KW-1185">Reference proteome</keyword>